<feature type="compositionally biased region" description="Basic and acidic residues" evidence="1">
    <location>
        <begin position="1326"/>
        <end position="1336"/>
    </location>
</feature>
<feature type="compositionally biased region" description="Basic and acidic residues" evidence="1">
    <location>
        <begin position="306"/>
        <end position="317"/>
    </location>
</feature>
<feature type="compositionally biased region" description="Basic and acidic residues" evidence="1">
    <location>
        <begin position="1772"/>
        <end position="1786"/>
    </location>
</feature>
<proteinExistence type="predicted"/>
<feature type="compositionally biased region" description="Basic and acidic residues" evidence="1">
    <location>
        <begin position="548"/>
        <end position="586"/>
    </location>
</feature>
<feature type="region of interest" description="Disordered" evidence="1">
    <location>
        <begin position="188"/>
        <end position="889"/>
    </location>
</feature>
<feature type="region of interest" description="Disordered" evidence="1">
    <location>
        <begin position="1312"/>
        <end position="1336"/>
    </location>
</feature>
<feature type="compositionally biased region" description="Basic residues" evidence="1">
    <location>
        <begin position="1112"/>
        <end position="1121"/>
    </location>
</feature>
<feature type="compositionally biased region" description="Basic and acidic residues" evidence="1">
    <location>
        <begin position="211"/>
        <end position="221"/>
    </location>
</feature>
<feature type="compositionally biased region" description="Basic and acidic residues" evidence="1">
    <location>
        <begin position="1852"/>
        <end position="1866"/>
    </location>
</feature>
<feature type="compositionally biased region" description="Basic and acidic residues" evidence="1">
    <location>
        <begin position="261"/>
        <end position="299"/>
    </location>
</feature>
<feature type="compositionally biased region" description="Basic and acidic residues" evidence="1">
    <location>
        <begin position="923"/>
        <end position="938"/>
    </location>
</feature>
<feature type="region of interest" description="Disordered" evidence="1">
    <location>
        <begin position="37"/>
        <end position="59"/>
    </location>
</feature>
<accession>A0A653DVF2</accession>
<dbReference type="Proteomes" id="UP000410492">
    <property type="component" value="Unassembled WGS sequence"/>
</dbReference>
<feature type="compositionally biased region" description="Polar residues" evidence="1">
    <location>
        <begin position="1932"/>
        <end position="1948"/>
    </location>
</feature>
<feature type="compositionally biased region" description="Basic and acidic residues" evidence="1">
    <location>
        <begin position="1811"/>
        <end position="1826"/>
    </location>
</feature>
<feature type="compositionally biased region" description="Polar residues" evidence="1">
    <location>
        <begin position="525"/>
        <end position="534"/>
    </location>
</feature>
<feature type="compositionally biased region" description="Low complexity" evidence="1">
    <location>
        <begin position="758"/>
        <end position="768"/>
    </location>
</feature>
<feature type="compositionally biased region" description="Basic and acidic residues" evidence="1">
    <location>
        <begin position="467"/>
        <end position="491"/>
    </location>
</feature>
<feature type="compositionally biased region" description="Basic and acidic residues" evidence="1">
    <location>
        <begin position="244"/>
        <end position="253"/>
    </location>
</feature>
<feature type="compositionally biased region" description="Low complexity" evidence="1">
    <location>
        <begin position="867"/>
        <end position="888"/>
    </location>
</feature>
<feature type="region of interest" description="Disordered" evidence="1">
    <location>
        <begin position="1019"/>
        <end position="1051"/>
    </location>
</feature>
<feature type="compositionally biased region" description="Basic and acidic residues" evidence="1">
    <location>
        <begin position="188"/>
        <end position="204"/>
    </location>
</feature>
<evidence type="ECO:0000256" key="1">
    <source>
        <dbReference type="SAM" id="MobiDB-lite"/>
    </source>
</evidence>
<feature type="compositionally biased region" description="Polar residues" evidence="1">
    <location>
        <begin position="620"/>
        <end position="629"/>
    </location>
</feature>
<organism evidence="2 3">
    <name type="scientific">Callosobruchus maculatus</name>
    <name type="common">Southern cowpea weevil</name>
    <name type="synonym">Pulse bruchid</name>
    <dbReference type="NCBI Taxonomy" id="64391"/>
    <lineage>
        <taxon>Eukaryota</taxon>
        <taxon>Metazoa</taxon>
        <taxon>Ecdysozoa</taxon>
        <taxon>Arthropoda</taxon>
        <taxon>Hexapoda</taxon>
        <taxon>Insecta</taxon>
        <taxon>Pterygota</taxon>
        <taxon>Neoptera</taxon>
        <taxon>Endopterygota</taxon>
        <taxon>Coleoptera</taxon>
        <taxon>Polyphaga</taxon>
        <taxon>Cucujiformia</taxon>
        <taxon>Chrysomeloidea</taxon>
        <taxon>Chrysomelidae</taxon>
        <taxon>Bruchinae</taxon>
        <taxon>Bruchini</taxon>
        <taxon>Callosobruchus</taxon>
    </lineage>
</organism>
<evidence type="ECO:0000313" key="3">
    <source>
        <dbReference type="Proteomes" id="UP000410492"/>
    </source>
</evidence>
<feature type="region of interest" description="Disordered" evidence="1">
    <location>
        <begin position="920"/>
        <end position="984"/>
    </location>
</feature>
<dbReference type="OrthoDB" id="195679at2759"/>
<feature type="compositionally biased region" description="Basic and acidic residues" evidence="1">
    <location>
        <begin position="1139"/>
        <end position="1151"/>
    </location>
</feature>
<gene>
    <name evidence="2" type="ORF">CALMAC_LOCUS20470</name>
</gene>
<feature type="compositionally biased region" description="Polar residues" evidence="1">
    <location>
        <begin position="957"/>
        <end position="984"/>
    </location>
</feature>
<feature type="region of interest" description="Disordered" evidence="1">
    <location>
        <begin position="1521"/>
        <end position="1569"/>
    </location>
</feature>
<feature type="compositionally biased region" description="Basic and acidic residues" evidence="1">
    <location>
        <begin position="815"/>
        <end position="827"/>
    </location>
</feature>
<feature type="compositionally biased region" description="Basic residues" evidence="1">
    <location>
        <begin position="1314"/>
        <end position="1325"/>
    </location>
</feature>
<feature type="region of interest" description="Disordered" evidence="1">
    <location>
        <begin position="1653"/>
        <end position="1960"/>
    </location>
</feature>
<feature type="compositionally biased region" description="Polar residues" evidence="1">
    <location>
        <begin position="1031"/>
        <end position="1041"/>
    </location>
</feature>
<feature type="compositionally biased region" description="Basic and acidic residues" evidence="1">
    <location>
        <begin position="81"/>
        <end position="109"/>
    </location>
</feature>
<protein>
    <submittedName>
        <fullName evidence="2">Uncharacterized protein</fullName>
    </submittedName>
</protein>
<feature type="compositionally biased region" description="Basic and acidic residues" evidence="1">
    <location>
        <begin position="149"/>
        <end position="158"/>
    </location>
</feature>
<feature type="compositionally biased region" description="Basic and acidic residues" evidence="1">
    <location>
        <begin position="498"/>
        <end position="509"/>
    </location>
</feature>
<sequence>MIDETTLATDEPGYDFTDFLRCGDKHAMPVVARYDLGTTKNVEESKKPEKEQDNSFNDLRYDLKALQDVRGYFRTEKKEASTLERQYHDQNKPSLRDKAKTLKYREKEQSSVPESSTDHQKYDDTKVVPKKVCHKGRDRYESTSDSNDQTEKVPRREIQSGYYLEVTTHEQQKAASILERQYHDQNKSLLRDKAKSLKYSEKEQSTLPESSTDHQKYDDTKVVPTKVCHKVRDRYESTSDSNDQTEHVPRRENQSGYYFEMTRHEQQKETSTAERQYHDQNKQSLREKAKSLKYREKEQSAVPESSTDHQKYDDAKVVPKKVCHKGRDRYESTSDSNDQIENVPRRENQPGYYLEAARHEQQKPASNPERQYHDQNKPSLRDKAKSLKYREKGQSTVPESSTDHQKYDDSKVVPVPKKVCHKVRDRYESTSDSNDQTEHVPRCENQSGYYLEATRHEQQKAASIPERQYHDQNKPSLREKAKSLKNREKEQSTLPESSTDHQKYDDAKVVPKKVCYKIRDRYESTSDSNDQTETVLRRENQSGYYLEVTRHEQQKEASISERQYHDQNKPSLRDKAKSFKYREKEQGTVPESSTDHQKYDDAMVVPKKVSHKGRDRYKSTSDSNDQTETVLRRENQSGYYLEVPETPGPSTAVPQRVTGHLQSEERRYRTSSDSSELVAPTRYDSEPSEGDDTSEVPETHSDEVTGYLLCEQRQYRASSSKSAAPGTLEGRSRYDSEPSEGQEVSGYLQCEERRYHSSSDSSSESASGSDEDRERQVRVRRVYTVNGGGGNEGRQSDDALPDSSNISSEGEMDAGDNRRLSHSSIREYDDDMSSSGSADTDSDDTGTVADQKPKRFSRVFVVNKNQSSTSATSTSSSSDSDSSDNNTDTELDCTVVLNYVKQIDESSGDVIPEDTEQLSFEASEQKEETLPLKQESYRSKKRRSRDRRNFNETRRNSSPLSLKQLNLMKSDSPVNMSSKSVSLDSIANTGKTSLRRAVSLKDLLGEKRVKVETLSYNNEDIGKQTEESQEDQATQNTTQTSEARDVESPNHQMEGIVTLADSIASNILKDGIFGTVESKNNMHTNDDIVTHEVVDDTTKAEDSAKGNQISKNARKRRKRRSLKTEESNNAANLAPETNIDNKNKQEDSKQVAEDIVQSKDIVVNDPNETVIAEAMIKEGNDQQMTDSMTSTITENVDTKIATNTKKRKKRRNSKPKDLKVTGDEQIISEAVTEVGRDTKEINVELDDLRNEKTSEVNIESENVNVEVKDTVEESDAKTKDDEIVGDNVAASAEACSKVERCETTTDTAIVKVKSEKKKRQRRKRKSGDMENIESKSNVDKDIDMTVALSKNDQVDDIALEVKTLVVDASLRTVSGEHEYFDSIEDSIIRAEGSNKDKSLKDLDLHTNIKEITDDDEDVTLSATEDDSKSHLATHTNKTNANSTKTEILRNETIANGEVADGAELLEMVPKEPSMTCKDAEGTTRPLTTEIHKENVPTKESQGRTGGTGTVEVPKGIQLVVPKQESTDSSTESIKRHSNKENTALESTGDVSGSKYTTSVPAVPQNERADGSTTAMKEQLHIESTNASEDSVGLVPQCEENAALERTGEAGVEAVLDYNEGSTASMEKESELKRRIDDANCSEEAAGVVPQYKGIDSSTERIRSKDTALGNPDDAGGSKVVVSQHDGGSTASMKKESDEKNEFKRSSDGINCPEASIAVVPQHDTTEGGTTSAKKETNEKNEFKRSTDGANSAEASIGVVPQHDTAEGGTTYTKKETNEKNEFKRSADGANCPKASIGVVPQHDSTEGGTTDAKKETNKKYEFKRSTDGANCSEASLGVVPQHDSTEGSTTSTKKDTNEKNECKRSTDGTNCSEASTGVVPQHESTDGSTEENNEEENASIKSRPAVANYTEPIEACAAPREAVPPEVPLTTEYDSSSPNLSDASAESLHSSDGDGEGVGGGDLVGGVASVVCRPGAQRYTSLVMITQQFATAADRAPAPAVSVLATGATTVVAGSGAGEGEVVVVRHTNAGGCSACGDSAGDVDRSGAMRCWEGQDDAMRHRGAGESKA</sequence>
<feature type="compositionally biased region" description="Basic and acidic residues" evidence="1">
    <location>
        <begin position="1692"/>
        <end position="1706"/>
    </location>
</feature>
<feature type="compositionally biased region" description="Basic and acidic residues" evidence="1">
    <location>
        <begin position="370"/>
        <end position="393"/>
    </location>
</feature>
<name>A0A653DVF2_CALMS</name>
<feature type="region of interest" description="Disordered" evidence="1">
    <location>
        <begin position="1096"/>
        <end position="1151"/>
    </location>
</feature>
<feature type="compositionally biased region" description="Basic and acidic residues" evidence="1">
    <location>
        <begin position="1732"/>
        <end position="1746"/>
    </location>
</feature>
<feature type="compositionally biased region" description="Basic and acidic residues" evidence="1">
    <location>
        <begin position="116"/>
        <end position="127"/>
    </location>
</feature>
<feature type="compositionally biased region" description="Polar residues" evidence="1">
    <location>
        <begin position="1540"/>
        <end position="1559"/>
    </location>
</feature>
<feature type="compositionally biased region" description="Low complexity" evidence="1">
    <location>
        <begin position="833"/>
        <end position="850"/>
    </location>
</feature>
<feature type="compositionally biased region" description="Acidic residues" evidence="1">
    <location>
        <begin position="1888"/>
        <end position="1897"/>
    </location>
</feature>
<evidence type="ECO:0000313" key="2">
    <source>
        <dbReference type="EMBL" id="VEN63730.1"/>
    </source>
</evidence>
<feature type="compositionally biased region" description="Basic and acidic residues" evidence="1">
    <location>
        <begin position="41"/>
        <end position="59"/>
    </location>
</feature>
<feature type="compositionally biased region" description="Acidic residues" evidence="1">
    <location>
        <begin position="686"/>
        <end position="695"/>
    </location>
</feature>
<reference evidence="2 3" key="1">
    <citation type="submission" date="2019-01" db="EMBL/GenBank/DDBJ databases">
        <authorList>
            <person name="Sayadi A."/>
        </authorList>
    </citation>
    <scope>NUCLEOTIDE SEQUENCE [LARGE SCALE GENOMIC DNA]</scope>
</reference>
<dbReference type="EMBL" id="CAACVG010014815">
    <property type="protein sequence ID" value="VEN63730.1"/>
    <property type="molecule type" value="Genomic_DNA"/>
</dbReference>
<feature type="region of interest" description="Disordered" evidence="1">
    <location>
        <begin position="81"/>
        <end position="163"/>
    </location>
</feature>
<feature type="compositionally biased region" description="Basic residues" evidence="1">
    <location>
        <begin position="318"/>
        <end position="327"/>
    </location>
</feature>
<feature type="compositionally biased region" description="Basic residues" evidence="1">
    <location>
        <begin position="128"/>
        <end position="137"/>
    </location>
</feature>
<feature type="compositionally biased region" description="Basic and acidic residues" evidence="1">
    <location>
        <begin position="401"/>
        <end position="411"/>
    </location>
</feature>
<keyword evidence="3" id="KW-1185">Reference proteome</keyword>